<dbReference type="InterPro" id="IPR019786">
    <property type="entry name" value="Zinc_finger_PHD-type_CS"/>
</dbReference>
<dbReference type="Pfam" id="PF21198">
    <property type="entry name" value="ASH2L-like_WH"/>
    <property type="match status" value="1"/>
</dbReference>
<dbReference type="STRING" id="282301.A0A1I8GCL2"/>
<evidence type="ECO:0000256" key="3">
    <source>
        <dbReference type="ARBA" id="ARBA00022771"/>
    </source>
</evidence>
<dbReference type="CDD" id="cd12872">
    <property type="entry name" value="SPRY_Ash2"/>
    <property type="match status" value="1"/>
</dbReference>
<proteinExistence type="predicted"/>
<dbReference type="InterPro" id="IPR011011">
    <property type="entry name" value="Znf_FYVE_PHD"/>
</dbReference>
<keyword evidence="6" id="KW-1185">Reference proteome</keyword>
<dbReference type="GO" id="GO:0000976">
    <property type="term" value="F:transcription cis-regulatory region binding"/>
    <property type="evidence" value="ECO:0007669"/>
    <property type="project" value="TreeGrafter"/>
</dbReference>
<sequence length="547" mass="61220">MSSENSIAANASNGKGVSGEVISVSPPRDAQCYCGEPRRYSEAEFQCCQCSRWFHKACIKFNVGSVLPFMTNYHFMCKSCNNRAEEVFNRKQASFAVMCQTALANLTVENGGQCQFSVDQKLIPYLEENWDALASQPRRGNKSWYVTIHKTVASSDTFKVTKVSASEPSQDQSQEDSLVSLANSDLSRIGPNYDQFRALASGLKTDLSKLNVQMPGRGKRRAGPGADLRGTRSRLEAERVKVNAQGFPVEHPFNKDNYRYTLAEPDLHAPGRQQWDQCESTSGQPIPGYFYRAWAPPALLLSMSDRAPQLKLAENQLSVTGDKGYCMIRATHGVSKGAWYFEATVVEMPEGSAARIGWSAALGNLQAPVGCDKFSYSWRSRKGTAFHDARGRHYTESGYRQGDVIGCLIVLQEPTQVTLDCLPPTHKSSQLIKFKNCLYYEERDEVQKQEKSLRLQLGSEIRFYRNGQPMGVAFGKLYANTYYPAISLYKAAQVQANFGPEFRYQPTDVADWLPMCQRVEEQAVEQCLAEIVDNLDGADRLDRMLTK</sequence>
<dbReference type="InterPro" id="IPR049455">
    <property type="entry name" value="ASH2-like_PHD"/>
</dbReference>
<evidence type="ECO:0000313" key="6">
    <source>
        <dbReference type="Proteomes" id="UP000095280"/>
    </source>
</evidence>
<dbReference type="GO" id="GO:0048188">
    <property type="term" value="C:Set1C/COMPASS complex"/>
    <property type="evidence" value="ECO:0007669"/>
    <property type="project" value="InterPro"/>
</dbReference>
<dbReference type="Proteomes" id="UP000095280">
    <property type="component" value="Unplaced"/>
</dbReference>
<dbReference type="GO" id="GO:0008270">
    <property type="term" value="F:zinc ion binding"/>
    <property type="evidence" value="ECO:0007669"/>
    <property type="project" value="UniProtKB-KW"/>
</dbReference>
<dbReference type="AlphaFoldDB" id="A0A1I8GCL2"/>
<dbReference type="WBParaSite" id="maker-uti_cns_0001396-snap-gene-0.23-mRNA-1">
    <property type="protein sequence ID" value="maker-uti_cns_0001396-snap-gene-0.23-mRNA-1"/>
    <property type="gene ID" value="maker-uti_cns_0001396-snap-gene-0.23"/>
</dbReference>
<dbReference type="Gene3D" id="2.60.120.920">
    <property type="match status" value="1"/>
</dbReference>
<dbReference type="InterPro" id="IPR053835">
    <property type="entry name" value="ASH2L-like_WH"/>
</dbReference>
<dbReference type="PROSITE" id="PS01359">
    <property type="entry name" value="ZF_PHD_1"/>
    <property type="match status" value="1"/>
</dbReference>
<evidence type="ECO:0000256" key="2">
    <source>
        <dbReference type="ARBA" id="ARBA00022723"/>
    </source>
</evidence>
<dbReference type="InterPro" id="IPR003877">
    <property type="entry name" value="SPRY_dom"/>
</dbReference>
<dbReference type="InterPro" id="IPR043136">
    <property type="entry name" value="B30.2/SPRY_sf"/>
</dbReference>
<dbReference type="InterPro" id="IPR013320">
    <property type="entry name" value="ConA-like_dom_sf"/>
</dbReference>
<dbReference type="Gene3D" id="3.90.980.20">
    <property type="match status" value="1"/>
</dbReference>
<keyword evidence="4" id="KW-0862">Zinc</keyword>
<evidence type="ECO:0000256" key="1">
    <source>
        <dbReference type="ARBA" id="ARBA00004123"/>
    </source>
</evidence>
<comment type="subcellular location">
    <subcellularLocation>
        <location evidence="1">Nucleus</location>
    </subcellularLocation>
</comment>
<dbReference type="PANTHER" id="PTHR10598">
    <property type="entry name" value="SET1/ASH2 HISTONE METHYLTRANSFERASE COMPLEX SUBUNIT ASH2"/>
    <property type="match status" value="1"/>
</dbReference>
<organism evidence="6 7">
    <name type="scientific">Macrostomum lignano</name>
    <dbReference type="NCBI Taxonomy" id="282301"/>
    <lineage>
        <taxon>Eukaryota</taxon>
        <taxon>Metazoa</taxon>
        <taxon>Spiralia</taxon>
        <taxon>Lophotrochozoa</taxon>
        <taxon>Platyhelminthes</taxon>
        <taxon>Rhabditophora</taxon>
        <taxon>Macrostomorpha</taxon>
        <taxon>Macrostomida</taxon>
        <taxon>Macrostomidae</taxon>
        <taxon>Macrostomum</taxon>
    </lineage>
</organism>
<dbReference type="PROSITE" id="PS50188">
    <property type="entry name" value="B302_SPRY"/>
    <property type="match status" value="1"/>
</dbReference>
<dbReference type="OrthoDB" id="10266026at2759"/>
<name>A0A1I8GCL2_9PLAT</name>
<evidence type="ECO:0000256" key="5">
    <source>
        <dbReference type="ARBA" id="ARBA00023242"/>
    </source>
</evidence>
<accession>A0A1I8GCL2</accession>
<protein>
    <submittedName>
        <fullName evidence="7">B30.2/SPRY domain-containing protein</fullName>
    </submittedName>
</protein>
<keyword evidence="5" id="KW-0539">Nucleus</keyword>
<dbReference type="SUPFAM" id="SSF57903">
    <property type="entry name" value="FYVE/PHD zinc finger"/>
    <property type="match status" value="1"/>
</dbReference>
<dbReference type="Pfam" id="PF00622">
    <property type="entry name" value="SPRY"/>
    <property type="match status" value="2"/>
</dbReference>
<dbReference type="PANTHER" id="PTHR10598:SF0">
    <property type="entry name" value="SET1_ASH2 HISTONE METHYLTRANSFERASE COMPLEX SUBUNIT ASH2"/>
    <property type="match status" value="1"/>
</dbReference>
<dbReference type="Pfam" id="PF21257">
    <property type="entry name" value="PHD_ash2p_like"/>
    <property type="match status" value="1"/>
</dbReference>
<dbReference type="CDD" id="cd15583">
    <property type="entry name" value="PHD_ash2p_like"/>
    <property type="match status" value="1"/>
</dbReference>
<evidence type="ECO:0000256" key="4">
    <source>
        <dbReference type="ARBA" id="ARBA00022833"/>
    </source>
</evidence>
<evidence type="ECO:0000313" key="7">
    <source>
        <dbReference type="WBParaSite" id="maker-uti_cns_0001396-snap-gene-0.23-mRNA-1"/>
    </source>
</evidence>
<dbReference type="SMART" id="SM00449">
    <property type="entry name" value="SPRY"/>
    <property type="match status" value="1"/>
</dbReference>
<reference evidence="7" key="1">
    <citation type="submission" date="2016-11" db="UniProtKB">
        <authorList>
            <consortium name="WormBaseParasite"/>
        </authorList>
    </citation>
    <scope>IDENTIFICATION</scope>
</reference>
<keyword evidence="2" id="KW-0479">Metal-binding</keyword>
<keyword evidence="3" id="KW-0863">Zinc-finger</keyword>
<dbReference type="SUPFAM" id="SSF49899">
    <property type="entry name" value="Concanavalin A-like lectins/glucanases"/>
    <property type="match status" value="1"/>
</dbReference>
<dbReference type="InterPro" id="IPR001870">
    <property type="entry name" value="B30.2/SPRY"/>
</dbReference>
<dbReference type="InterPro" id="IPR037353">
    <property type="entry name" value="ASH2"/>
</dbReference>